<organism evidence="3 4">
    <name type="scientific">Drosophila rubida</name>
    <dbReference type="NCBI Taxonomy" id="30044"/>
    <lineage>
        <taxon>Eukaryota</taxon>
        <taxon>Metazoa</taxon>
        <taxon>Ecdysozoa</taxon>
        <taxon>Arthropoda</taxon>
        <taxon>Hexapoda</taxon>
        <taxon>Insecta</taxon>
        <taxon>Pterygota</taxon>
        <taxon>Neoptera</taxon>
        <taxon>Endopterygota</taxon>
        <taxon>Diptera</taxon>
        <taxon>Brachycera</taxon>
        <taxon>Muscomorpha</taxon>
        <taxon>Ephydroidea</taxon>
        <taxon>Drosophilidae</taxon>
        <taxon>Drosophila</taxon>
    </lineage>
</organism>
<dbReference type="PANTHER" id="PTHR31691:SF1">
    <property type="entry name" value="ROTATIN"/>
    <property type="match status" value="1"/>
</dbReference>
<dbReference type="Proteomes" id="UP001200034">
    <property type="component" value="Unassembled WGS sequence"/>
</dbReference>
<dbReference type="GO" id="GO:0032053">
    <property type="term" value="P:ciliary basal body organization"/>
    <property type="evidence" value="ECO:0007669"/>
    <property type="project" value="TreeGrafter"/>
</dbReference>
<dbReference type="InterPro" id="IPR030791">
    <property type="entry name" value="Rotatin"/>
</dbReference>
<accession>A0AAD4K3J8</accession>
<name>A0AAD4K3J8_9MUSC</name>
<dbReference type="GO" id="GO:0005813">
    <property type="term" value="C:centrosome"/>
    <property type="evidence" value="ECO:0007669"/>
    <property type="project" value="InterPro"/>
</dbReference>
<evidence type="ECO:0000313" key="4">
    <source>
        <dbReference type="Proteomes" id="UP001200034"/>
    </source>
</evidence>
<dbReference type="Pfam" id="PF14726">
    <property type="entry name" value="RTTN_N"/>
    <property type="match status" value="1"/>
</dbReference>
<protein>
    <recommendedName>
        <fullName evidence="2">Rotatin N-terminal domain-containing protein</fullName>
    </recommendedName>
</protein>
<evidence type="ECO:0000313" key="3">
    <source>
        <dbReference type="EMBL" id="KAH8372375.1"/>
    </source>
</evidence>
<dbReference type="GO" id="GO:0007099">
    <property type="term" value="P:centriole replication"/>
    <property type="evidence" value="ECO:0007669"/>
    <property type="project" value="TreeGrafter"/>
</dbReference>
<gene>
    <name evidence="3" type="ORF">KR093_011258</name>
</gene>
<feature type="non-terminal residue" evidence="3">
    <location>
        <position position="2004"/>
    </location>
</feature>
<reference evidence="3" key="1">
    <citation type="journal article" date="2021" name="Mol. Ecol. Resour.">
        <title>Phylogenomic analyses of the genus Drosophila reveals genomic signals of climate adaptation.</title>
        <authorList>
            <person name="Li F."/>
            <person name="Rane R.V."/>
            <person name="Luria V."/>
            <person name="Xiong Z."/>
            <person name="Chen J."/>
            <person name="Li Z."/>
            <person name="Catullo R.A."/>
            <person name="Griffin P.C."/>
            <person name="Schiffer M."/>
            <person name="Pearce S."/>
            <person name="Lee S.F."/>
            <person name="McElroy K."/>
            <person name="Stocker A."/>
            <person name="Shirriffs J."/>
            <person name="Cockerell F."/>
            <person name="Coppin C."/>
            <person name="Sgro C.M."/>
            <person name="Karger A."/>
            <person name="Cain J.W."/>
            <person name="Weber J.A."/>
            <person name="Santpere G."/>
            <person name="Kirschner M.W."/>
            <person name="Hoffmann A.A."/>
            <person name="Oakeshott J.G."/>
            <person name="Zhang G."/>
        </authorList>
    </citation>
    <scope>NUCLEOTIDE SEQUENCE</scope>
    <source>
        <strain evidence="3">BGI-SZ-2011g</strain>
    </source>
</reference>
<dbReference type="InterPro" id="IPR029249">
    <property type="entry name" value="Rotatin_N"/>
</dbReference>
<feature type="region of interest" description="Disordered" evidence="1">
    <location>
        <begin position="1525"/>
        <end position="1554"/>
    </location>
</feature>
<feature type="domain" description="Rotatin N-terminal" evidence="2">
    <location>
        <begin position="22"/>
        <end position="122"/>
    </location>
</feature>
<dbReference type="GO" id="GO:0010457">
    <property type="term" value="P:centriole-centriole cohesion"/>
    <property type="evidence" value="ECO:0007669"/>
    <property type="project" value="TreeGrafter"/>
</dbReference>
<dbReference type="GO" id="GO:0005814">
    <property type="term" value="C:centriole"/>
    <property type="evidence" value="ECO:0007669"/>
    <property type="project" value="TreeGrafter"/>
</dbReference>
<dbReference type="EMBL" id="JAJJHW010002585">
    <property type="protein sequence ID" value="KAH8372375.1"/>
    <property type="molecule type" value="Genomic_DNA"/>
</dbReference>
<keyword evidence="4" id="KW-1185">Reference proteome</keyword>
<evidence type="ECO:0000256" key="1">
    <source>
        <dbReference type="SAM" id="MobiDB-lite"/>
    </source>
</evidence>
<dbReference type="PANTHER" id="PTHR31691">
    <property type="entry name" value="ROTATIN"/>
    <property type="match status" value="1"/>
</dbReference>
<comment type="caution">
    <text evidence="3">The sequence shown here is derived from an EMBL/GenBank/DDBJ whole genome shotgun (WGS) entry which is preliminary data.</text>
</comment>
<evidence type="ECO:0000259" key="2">
    <source>
        <dbReference type="Pfam" id="PF14726"/>
    </source>
</evidence>
<sequence length="2004" mass="229734">IKMSEFHRRESLLSKLSNEAPEVRMRALEEVETRFMRSLQHDEHLNLKPVRCLKQLMGWFKFKPPMVTDRVLSLLLEFMRSDYSDGIVPRISTKRLLDDVEDLRQMLTEYPSERANELLDDLRDAITTNHNDAAANIETTSNEPLSEDDCQAGFIQSRDKLCLTPDDHERAWSRPSDTDMLTMKTIVDSLYVSNEEDLIKNLTNLRIKMPDYPVEYFLQPPEIYLVLLHLQRTCSGETLLHINRVLFALLKQLQQRYNVHCKTINYACRIDPPRTEDTRVDQLRFRKVLTTMLYGSFKQLGPPMVDHCILNWQCIELIVDVVNTMNQQRVQVPDYIVQQMAIMVPKLLIYLRSTEVPTTNDIKNFTRDMMIPRMESLIFNGLLMNVVAINVENHPDKMDKALARSMLQPIITDDTYLTCFPAYVQELSNLCALLNSDGEDLRKQMCRLKVAYGTALNQLVPSSKMQPLELLRNQRTVCLVINQMGSETLVRQLIEAIVKCTSCYNQQRELRLEAECLLNTLFDLPDEDMRANVLRLLKQPVVDHFHAFMNHTNYMAGCSNIELARLHILGLPMSSHLVRKLLVQGWLPTLSKTVQQQLQQWIVDYLIMVLGLSKLIGSRDFTEVLKMLLPVVPLMICRAINYPQLQQVIWDLIDPDKRYVDRSVSLRANSCYLFHPDAMFRKEAINRVAYVLMRQDTQNKYRTIMDQLTLDLIGHDLCVIRPPIDYCKLFNEKMTQSVDRSLLALQRLLETPDLKPGIRKSTLVQLNVLLHNWEAVESFTNNEGAHLLCLNALHDPLLRKRQPCALDTDMLKPATSILLRVLFRSERFRQEFKDNDDIMVCLLRCLFIVPHDARLRAELSCCIFQLLYQDHMTPTETHLIMNVNLVPLMVPVSYREDHSLPPTAATEGLSLQDTVLAKHFLGHKELAAQHWRLYLAHRICKSPENLELSAVSDLDMVQSLKITPTDIALVQTTLVHMRLKEQLLEAGNCSSHKMLLQHVGSLQLFLVLLRDNVPEAEVDNLWALLHKYLRISPANADDRELYMALLDLCRSCMRHRLVGVLTGLNTDLETDPHHSFFVTLRNLDADLQLLELTVSSMNELLVAGDLEEGCDWHGQLFMELSKLARSQFELRHLQHVRCLLSLLRQLSTHPLGMDDNQLQAHYQHFVQLSSNLRTATQTGAQWQRDCLLIMCQLQEQAECPSVVAISTGHGIKVLRYLLGLCGHCDGEVRTLAWATMANWLKSSDHNMTTVLIEFRDFLPGGLASCCLSTMLDGHEHMVVREMAGRVFLRLMPHLGAPICVELLKKYAFLQEAHTALGSLEVSPDVGNTLQGVKHSCEVIGCFVAICTRLVQMQPIWCFTLCEHAFVNALSDVMKLSVPEKPYNLIYTELCLGEICKLYTVCYHHNFEFLQRSICRDSVLLESFIGLVNGLFDLKVMPEHLLEEALKLLMVFCKDANSFRWIYDRFKANPGLLMDMMIYGCSQSVMQRPVQRYTLTMFSLLLTKTQHEPVEDNLLRDLESHAEAVNVEGDDVDEANENSVANSDSEEEENNKRLKITNLKTKTRPTLGNSSKKPITTHTEITNSAVVIFHTFDHMFELYYPSNTYTFLQGPSRNHLQICELLGNLLKMSSEIAETAETTNLLERVILLLETFLDDPNIGNASAYVRRVGAHKTSEILNNLLLIFNMLLHWHSASHSVITDAVMASRFVRVILRMWPWLSHSGVLKHMVLCLSTHLTEHSFEMCKQASLVLSNQSHSLLQLMVRVADHETTKKETPVAKPNPCCVLVITQNSFVESALRVMTNCSSCAEGRLSLAKMRVLDMFDTIMPSTVTGPCKVRPDALLSWLSFWEIYSRYDAGNKVCHMGSLLAAIRRSPPLYPKRMTCLRILRNMCFANSNRTQLIGMQDFQDMMHTLLQQSVQINKAAGDASLHSYEEHYLVILCLWKLFGFTAKHRAILRSSKLYKQTGRLWDELAVMETDDRKRFKNTPFAKETSAMLGNLYEAIQI</sequence>
<proteinExistence type="predicted"/>
<dbReference type="GO" id="GO:0036064">
    <property type="term" value="C:ciliary basal body"/>
    <property type="evidence" value="ECO:0007669"/>
    <property type="project" value="InterPro"/>
</dbReference>